<sequence>MDARVFGGLRAVPVGATAASVVRSSRAFDASLRQRAARRREAGRRLASIRDGVAASVMRRVLVTLISLLLGVAVFQVFAPRFGSPIDAAWQDRQAGAILLGATAGVLVFVALGIASASGRGIALLHAIGVRSTPANRAALAAGSWFAVAALGVHFSAAAFLAVPGQQWGVAAVLGGGLAVAVFCLHRVAVHDHVYRTFNLAALLLASAAIASMGTTATGSWWDLNFSTLGTTDDVAAFYFNAGAVLSGLSMALLARTLTAGLAAPRFGAGPVRMRVLRGCIMAIGACLMGVGLVPIDTATSLHNAFALGAAVSFAVPALGLRLLVPGAPKRFVQLSFALVVVEVAAMGLYDGVRLVSLTVFEIVAFALIFVWLMSLTMTPREPGALRAGAADVAGLSLEAVHVAKRPVSGAEGRRGPGSGHPPAAWIDPHSGRCASRPARIRFEQPGDGPSPSESSCESGTDRDHFLWNASPSSVRVAR</sequence>
<feature type="transmembrane region" description="Helical" evidence="2">
    <location>
        <begin position="276"/>
        <end position="296"/>
    </location>
</feature>
<feature type="transmembrane region" description="Helical" evidence="2">
    <location>
        <begin position="356"/>
        <end position="377"/>
    </location>
</feature>
<comment type="caution">
    <text evidence="3">The sequence shown here is derived from an EMBL/GenBank/DDBJ whole genome shotgun (WGS) entry which is preliminary data.</text>
</comment>
<feature type="transmembrane region" description="Helical" evidence="2">
    <location>
        <begin position="302"/>
        <end position="325"/>
    </location>
</feature>
<evidence type="ECO:0000313" key="3">
    <source>
        <dbReference type="EMBL" id="MCP2370059.1"/>
    </source>
</evidence>
<proteinExistence type="predicted"/>
<evidence type="ECO:0008006" key="5">
    <source>
        <dbReference type="Google" id="ProtNLM"/>
    </source>
</evidence>
<protein>
    <recommendedName>
        <fullName evidence="5">DUF998 domain-containing protein</fullName>
    </recommendedName>
</protein>
<accession>A0A9X2KAY3</accession>
<feature type="compositionally biased region" description="Polar residues" evidence="1">
    <location>
        <begin position="470"/>
        <end position="479"/>
    </location>
</feature>
<keyword evidence="2" id="KW-1133">Transmembrane helix</keyword>
<keyword evidence="2" id="KW-0472">Membrane</keyword>
<feature type="transmembrane region" description="Helical" evidence="2">
    <location>
        <begin position="60"/>
        <end position="78"/>
    </location>
</feature>
<evidence type="ECO:0000256" key="2">
    <source>
        <dbReference type="SAM" id="Phobius"/>
    </source>
</evidence>
<feature type="transmembrane region" description="Helical" evidence="2">
    <location>
        <begin position="168"/>
        <end position="185"/>
    </location>
</feature>
<feature type="compositionally biased region" description="Low complexity" evidence="1">
    <location>
        <begin position="444"/>
        <end position="459"/>
    </location>
</feature>
<feature type="region of interest" description="Disordered" evidence="1">
    <location>
        <begin position="408"/>
        <end position="479"/>
    </location>
</feature>
<name>A0A9X2KAY3_9MICO</name>
<dbReference type="Proteomes" id="UP001139722">
    <property type="component" value="Unassembled WGS sequence"/>
</dbReference>
<dbReference type="EMBL" id="JAMZDY010000001">
    <property type="protein sequence ID" value="MCP2370059.1"/>
    <property type="molecule type" value="Genomic_DNA"/>
</dbReference>
<feature type="transmembrane region" description="Helical" evidence="2">
    <location>
        <begin position="197"/>
        <end position="216"/>
    </location>
</feature>
<dbReference type="RefSeq" id="WP_156998730.1">
    <property type="nucleotide sequence ID" value="NZ_BAAANU010000006.1"/>
</dbReference>
<evidence type="ECO:0000256" key="1">
    <source>
        <dbReference type="SAM" id="MobiDB-lite"/>
    </source>
</evidence>
<organism evidence="3 4">
    <name type="scientific">Agromyces terreus</name>
    <dbReference type="NCBI Taxonomy" id="424795"/>
    <lineage>
        <taxon>Bacteria</taxon>
        <taxon>Bacillati</taxon>
        <taxon>Actinomycetota</taxon>
        <taxon>Actinomycetes</taxon>
        <taxon>Micrococcales</taxon>
        <taxon>Microbacteriaceae</taxon>
        <taxon>Agromyces</taxon>
    </lineage>
</organism>
<keyword evidence="4" id="KW-1185">Reference proteome</keyword>
<dbReference type="OrthoDB" id="5048128at2"/>
<evidence type="ECO:0000313" key="4">
    <source>
        <dbReference type="Proteomes" id="UP001139722"/>
    </source>
</evidence>
<feature type="transmembrane region" description="Helical" evidence="2">
    <location>
        <begin position="138"/>
        <end position="162"/>
    </location>
</feature>
<reference evidence="3" key="1">
    <citation type="submission" date="2022-06" db="EMBL/GenBank/DDBJ databases">
        <title>Sequencing the genomes of 1000 actinobacteria strains.</title>
        <authorList>
            <person name="Klenk H.-P."/>
        </authorList>
    </citation>
    <scope>NUCLEOTIDE SEQUENCE</scope>
    <source>
        <strain evidence="3">DSM 22016</strain>
    </source>
</reference>
<feature type="transmembrane region" description="Helical" evidence="2">
    <location>
        <begin position="98"/>
        <end position="117"/>
    </location>
</feature>
<feature type="transmembrane region" description="Helical" evidence="2">
    <location>
        <begin position="236"/>
        <end position="255"/>
    </location>
</feature>
<dbReference type="AlphaFoldDB" id="A0A9X2KAY3"/>
<gene>
    <name evidence="3" type="ORF">BJ978_000735</name>
</gene>
<feature type="transmembrane region" description="Helical" evidence="2">
    <location>
        <begin position="332"/>
        <end position="350"/>
    </location>
</feature>
<keyword evidence="2" id="KW-0812">Transmembrane</keyword>